<feature type="signal peptide" evidence="2">
    <location>
        <begin position="1"/>
        <end position="22"/>
    </location>
</feature>
<dbReference type="EMBL" id="QWZQ01000034">
    <property type="protein sequence ID" value="RRK09950.1"/>
    <property type="molecule type" value="Genomic_DNA"/>
</dbReference>
<dbReference type="PROSITE" id="PS51257">
    <property type="entry name" value="PROKAR_LIPOPROTEIN"/>
    <property type="match status" value="1"/>
</dbReference>
<evidence type="ECO:0000256" key="2">
    <source>
        <dbReference type="SAM" id="SignalP"/>
    </source>
</evidence>
<dbReference type="Gene3D" id="2.40.100.20">
    <property type="match status" value="1"/>
</dbReference>
<organism evidence="4 5">
    <name type="scientific">Lactiplantibacillus garii</name>
    <dbReference type="NCBI Taxonomy" id="2306423"/>
    <lineage>
        <taxon>Bacteria</taxon>
        <taxon>Bacillati</taxon>
        <taxon>Bacillota</taxon>
        <taxon>Bacilli</taxon>
        <taxon>Lactobacillales</taxon>
        <taxon>Lactobacillaceae</taxon>
        <taxon>Lactiplantibacillus</taxon>
    </lineage>
</organism>
<keyword evidence="2" id="KW-0732">Signal</keyword>
<dbReference type="InterPro" id="IPR029000">
    <property type="entry name" value="Cyclophilin-like_dom_sf"/>
</dbReference>
<sequence>MFKIQRSKLILGLTGILTVLLAGCTATTSQHPTNPQSVRATSKVQPTPATHRQAIKITVNGVRLTAHLNNSSAARAFAQELPVDLTFRNFMDMPEKIADLHHTLPTTGMPSGHAGTAGSIGYWSPDKRIVFYWGTEDYYEGIHIIGTFDHHDYKKVVRKMAKNTTVKIEKVNTNEN</sequence>
<feature type="chain" id="PRO_5039100512" description="Cyclophilin-like domain-containing protein" evidence="2">
    <location>
        <begin position="23"/>
        <end position="176"/>
    </location>
</feature>
<accession>A0A3R8QQA7</accession>
<dbReference type="Proteomes" id="UP000283633">
    <property type="component" value="Unassembled WGS sequence"/>
</dbReference>
<evidence type="ECO:0000259" key="3">
    <source>
        <dbReference type="Pfam" id="PF18050"/>
    </source>
</evidence>
<gene>
    <name evidence="4" type="ORF">D1831_09960</name>
</gene>
<protein>
    <recommendedName>
        <fullName evidence="3">Cyclophilin-like domain-containing protein</fullName>
    </recommendedName>
</protein>
<comment type="caution">
    <text evidence="4">The sequence shown here is derived from an EMBL/GenBank/DDBJ whole genome shotgun (WGS) entry which is preliminary data.</text>
</comment>
<name>A0A3R8QQA7_9LACO</name>
<feature type="region of interest" description="Disordered" evidence="1">
    <location>
        <begin position="28"/>
        <end position="49"/>
    </location>
</feature>
<dbReference type="InterPro" id="IPR041183">
    <property type="entry name" value="Cyclophilin-like"/>
</dbReference>
<dbReference type="SUPFAM" id="SSF50891">
    <property type="entry name" value="Cyclophilin-like"/>
    <property type="match status" value="1"/>
</dbReference>
<keyword evidence="5" id="KW-1185">Reference proteome</keyword>
<dbReference type="AlphaFoldDB" id="A0A3R8QQA7"/>
<evidence type="ECO:0000313" key="5">
    <source>
        <dbReference type="Proteomes" id="UP000283633"/>
    </source>
</evidence>
<evidence type="ECO:0000313" key="4">
    <source>
        <dbReference type="EMBL" id="RRK09950.1"/>
    </source>
</evidence>
<dbReference type="Pfam" id="PF18050">
    <property type="entry name" value="Cyclophil_like2"/>
    <property type="match status" value="1"/>
</dbReference>
<reference evidence="4 5" key="1">
    <citation type="submission" date="2018-08" db="EMBL/GenBank/DDBJ databases">
        <title>Genome Lactobacillus garii FI11369.</title>
        <authorList>
            <person name="Diaz M."/>
            <person name="Narbad A."/>
        </authorList>
    </citation>
    <scope>NUCLEOTIDE SEQUENCE [LARGE SCALE GENOMIC DNA]</scope>
    <source>
        <strain evidence="4 5">FI11369</strain>
    </source>
</reference>
<proteinExistence type="predicted"/>
<feature type="domain" description="Cyclophilin-like" evidence="3">
    <location>
        <begin position="57"/>
        <end position="169"/>
    </location>
</feature>
<evidence type="ECO:0000256" key="1">
    <source>
        <dbReference type="SAM" id="MobiDB-lite"/>
    </source>
</evidence>